<evidence type="ECO:0000313" key="1">
    <source>
        <dbReference type="EMBL" id="MEA5444069.1"/>
    </source>
</evidence>
<organism evidence="1 2">
    <name type="scientific">Cyanobium gracile UHCC 0281</name>
    <dbReference type="NCBI Taxonomy" id="3110309"/>
    <lineage>
        <taxon>Bacteria</taxon>
        <taxon>Bacillati</taxon>
        <taxon>Cyanobacteriota</taxon>
        <taxon>Cyanophyceae</taxon>
        <taxon>Synechococcales</taxon>
        <taxon>Prochlorococcaceae</taxon>
        <taxon>Cyanobium</taxon>
    </lineage>
</organism>
<dbReference type="EMBL" id="JAYGHY010000095">
    <property type="protein sequence ID" value="MEA5444069.1"/>
    <property type="molecule type" value="Genomic_DNA"/>
</dbReference>
<proteinExistence type="predicted"/>
<dbReference type="SUPFAM" id="SSF158682">
    <property type="entry name" value="TerB-like"/>
    <property type="match status" value="1"/>
</dbReference>
<keyword evidence="2" id="KW-1185">Reference proteome</keyword>
<evidence type="ECO:0000313" key="2">
    <source>
        <dbReference type="Proteomes" id="UP001302329"/>
    </source>
</evidence>
<comment type="caution">
    <text evidence="1">The sequence shown here is derived from an EMBL/GenBank/DDBJ whole genome shotgun (WGS) entry which is preliminary data.</text>
</comment>
<gene>
    <name evidence="1" type="ORF">VB739_16050</name>
</gene>
<name>A0ABU5SZX2_9CYAN</name>
<dbReference type="CDD" id="cd07176">
    <property type="entry name" value="terB"/>
    <property type="match status" value="1"/>
</dbReference>
<dbReference type="Proteomes" id="UP001302329">
    <property type="component" value="Unassembled WGS sequence"/>
</dbReference>
<reference evidence="1 2" key="1">
    <citation type="submission" date="2023-12" db="EMBL/GenBank/DDBJ databases">
        <title>Baltic Sea Cyanobacteria.</title>
        <authorList>
            <person name="Delbaje E."/>
            <person name="Fewer D.P."/>
            <person name="Shishido T.K."/>
        </authorList>
    </citation>
    <scope>NUCLEOTIDE SEQUENCE [LARGE SCALE GENOMIC DNA]</scope>
    <source>
        <strain evidence="1 2">UHCC 0281</strain>
    </source>
</reference>
<protein>
    <submittedName>
        <fullName evidence="1">Tellurite resistance TerB family protein</fullName>
    </submittedName>
</protein>
<accession>A0ABU5SZX2</accession>
<dbReference type="Gene3D" id="1.10.3680.10">
    <property type="entry name" value="TerB-like"/>
    <property type="match status" value="1"/>
</dbReference>
<dbReference type="InterPro" id="IPR029024">
    <property type="entry name" value="TerB-like"/>
</dbReference>
<dbReference type="RefSeq" id="WP_323358006.1">
    <property type="nucleotide sequence ID" value="NZ_JAYGHY010000095.1"/>
</dbReference>
<sequence length="135" mass="14574">MTPSEAFAAIGLAAVACDGALDADEAAMLRQLLEVRSPYSNLGEAVMGAMFDGLLGRLRTGGWETLLMEAAPVLTPAQQETAYAMAALLVHTNRSFKPVEQQMLKRLGDLISVPTERCSQILEVMAVLHRDSLRT</sequence>